<dbReference type="EMBL" id="LR796624">
    <property type="protein sequence ID" value="CAB4154427.1"/>
    <property type="molecule type" value="Genomic_DNA"/>
</dbReference>
<organism evidence="1">
    <name type="scientific">uncultured Caudovirales phage</name>
    <dbReference type="NCBI Taxonomy" id="2100421"/>
    <lineage>
        <taxon>Viruses</taxon>
        <taxon>Duplodnaviria</taxon>
        <taxon>Heunggongvirae</taxon>
        <taxon>Uroviricota</taxon>
        <taxon>Caudoviricetes</taxon>
        <taxon>Peduoviridae</taxon>
        <taxon>Maltschvirus</taxon>
        <taxon>Maltschvirus maltsch</taxon>
    </lineage>
</organism>
<protein>
    <submittedName>
        <fullName evidence="1">Uncharacterized protein</fullName>
    </submittedName>
</protein>
<sequence>MKGLVKWDDIHFRLNSCSYNDERWSAKNFGSQRVSDVNAALTWIEKHDVARYNLESIAIAKLGAFVAGSLGGKKTKISPQDFLPFDTRKIRTENGVSDASMKILRQLMRTRAMDGRVIGLLAEELKSASARSDPE</sequence>
<gene>
    <name evidence="1" type="ORF">UFOVP649_2</name>
</gene>
<accession>A0A6J5N6S6</accession>
<reference evidence="1" key="1">
    <citation type="submission" date="2020-04" db="EMBL/GenBank/DDBJ databases">
        <authorList>
            <person name="Chiriac C."/>
            <person name="Salcher M."/>
            <person name="Ghai R."/>
            <person name="Kavagutti S V."/>
        </authorList>
    </citation>
    <scope>NUCLEOTIDE SEQUENCE</scope>
</reference>
<evidence type="ECO:0000313" key="1">
    <source>
        <dbReference type="EMBL" id="CAB4154427.1"/>
    </source>
</evidence>
<proteinExistence type="predicted"/>
<name>A0A6J5N6S6_9CAUD</name>